<dbReference type="AlphaFoldDB" id="A0A6C0C2B6"/>
<accession>A0A6C0C2B6</accession>
<evidence type="ECO:0000313" key="1">
    <source>
        <dbReference type="EMBL" id="QHS98835.1"/>
    </source>
</evidence>
<organism evidence="1">
    <name type="scientific">viral metagenome</name>
    <dbReference type="NCBI Taxonomy" id="1070528"/>
    <lineage>
        <taxon>unclassified sequences</taxon>
        <taxon>metagenomes</taxon>
        <taxon>organismal metagenomes</taxon>
    </lineage>
</organism>
<protein>
    <submittedName>
        <fullName evidence="1">Uncharacterized protein</fullName>
    </submittedName>
</protein>
<dbReference type="EMBL" id="MN739325">
    <property type="protein sequence ID" value="QHS98835.1"/>
    <property type="molecule type" value="Genomic_DNA"/>
</dbReference>
<sequence>MTQSTAQMYFDVIQEMTDKATSMKDETSDIYWEEFSDRLFVFDKLKTNLCYWAPEIIRKNFWTGLFKVCSVNFNNASNPIHRELFEIYKRRYEMELKSRNN</sequence>
<reference evidence="1" key="1">
    <citation type="journal article" date="2020" name="Nature">
        <title>Giant virus diversity and host interactions through global metagenomics.</title>
        <authorList>
            <person name="Schulz F."/>
            <person name="Roux S."/>
            <person name="Paez-Espino D."/>
            <person name="Jungbluth S."/>
            <person name="Walsh D.A."/>
            <person name="Denef V.J."/>
            <person name="McMahon K.D."/>
            <person name="Konstantinidis K.T."/>
            <person name="Eloe-Fadrosh E.A."/>
            <person name="Kyrpides N.C."/>
            <person name="Woyke T."/>
        </authorList>
    </citation>
    <scope>NUCLEOTIDE SEQUENCE</scope>
    <source>
        <strain evidence="1">GVMAG-M-3300020185-18</strain>
    </source>
</reference>
<proteinExistence type="predicted"/>
<name>A0A6C0C2B6_9ZZZZ</name>